<dbReference type="EMBL" id="CP012661">
    <property type="protein sequence ID" value="AMY67500.1"/>
    <property type="molecule type" value="Genomic_DNA"/>
</dbReference>
<dbReference type="OrthoDB" id="8679465at2"/>
<dbReference type="GO" id="GO:0003700">
    <property type="term" value="F:DNA-binding transcription factor activity"/>
    <property type="evidence" value="ECO:0007669"/>
    <property type="project" value="InterPro"/>
</dbReference>
<dbReference type="STRING" id="1335048.AKL17_0238"/>
<proteinExistence type="inferred from homology"/>
<dbReference type="Gene3D" id="3.40.190.10">
    <property type="entry name" value="Periplasmic binding protein-like II"/>
    <property type="match status" value="2"/>
</dbReference>
<evidence type="ECO:0000313" key="7">
    <source>
        <dbReference type="Proteomes" id="UP000076128"/>
    </source>
</evidence>
<keyword evidence="2" id="KW-0805">Transcription regulation</keyword>
<dbReference type="SUPFAM" id="SSF53850">
    <property type="entry name" value="Periplasmic binding protein-like II"/>
    <property type="match status" value="1"/>
</dbReference>
<accession>A0A159Z0T5</accession>
<dbReference type="Proteomes" id="UP000076128">
    <property type="component" value="Chromosome"/>
</dbReference>
<keyword evidence="3" id="KW-0238">DNA-binding</keyword>
<dbReference type="PANTHER" id="PTHR30346:SF0">
    <property type="entry name" value="HCA OPERON TRANSCRIPTIONAL ACTIVATOR HCAR"/>
    <property type="match status" value="1"/>
</dbReference>
<dbReference type="KEGG" id="daa:AKL17_0238"/>
<evidence type="ECO:0000256" key="2">
    <source>
        <dbReference type="ARBA" id="ARBA00023015"/>
    </source>
</evidence>
<organism evidence="6 7">
    <name type="scientific">Frigidibacter mobilis</name>
    <dbReference type="NCBI Taxonomy" id="1335048"/>
    <lineage>
        <taxon>Bacteria</taxon>
        <taxon>Pseudomonadati</taxon>
        <taxon>Pseudomonadota</taxon>
        <taxon>Alphaproteobacteria</taxon>
        <taxon>Rhodobacterales</taxon>
        <taxon>Paracoccaceae</taxon>
        <taxon>Frigidibacter</taxon>
    </lineage>
</organism>
<dbReference type="PRINTS" id="PR00039">
    <property type="entry name" value="HTHLYSR"/>
</dbReference>
<dbReference type="InterPro" id="IPR036388">
    <property type="entry name" value="WH-like_DNA-bd_sf"/>
</dbReference>
<feature type="domain" description="HTH lysR-type" evidence="5">
    <location>
        <begin position="5"/>
        <end position="63"/>
    </location>
</feature>
<evidence type="ECO:0000256" key="4">
    <source>
        <dbReference type="ARBA" id="ARBA00023163"/>
    </source>
</evidence>
<evidence type="ECO:0000313" key="6">
    <source>
        <dbReference type="EMBL" id="AMY67500.1"/>
    </source>
</evidence>
<protein>
    <submittedName>
        <fullName evidence="6">LysR family transcriptional regulator</fullName>
    </submittedName>
</protein>
<dbReference type="PATRIC" id="fig|1335048.3.peg.250"/>
<dbReference type="GO" id="GO:0032993">
    <property type="term" value="C:protein-DNA complex"/>
    <property type="evidence" value="ECO:0007669"/>
    <property type="project" value="TreeGrafter"/>
</dbReference>
<comment type="similarity">
    <text evidence="1">Belongs to the LysR transcriptional regulatory family.</text>
</comment>
<keyword evidence="4" id="KW-0804">Transcription</keyword>
<dbReference type="PROSITE" id="PS50931">
    <property type="entry name" value="HTH_LYSR"/>
    <property type="match status" value="1"/>
</dbReference>
<dbReference type="Gene3D" id="1.10.10.10">
    <property type="entry name" value="Winged helix-like DNA-binding domain superfamily/Winged helix DNA-binding domain"/>
    <property type="match status" value="1"/>
</dbReference>
<dbReference type="SUPFAM" id="SSF46785">
    <property type="entry name" value="Winged helix' DNA-binding domain"/>
    <property type="match status" value="1"/>
</dbReference>
<evidence type="ECO:0000259" key="5">
    <source>
        <dbReference type="PROSITE" id="PS50931"/>
    </source>
</evidence>
<dbReference type="Pfam" id="PF03466">
    <property type="entry name" value="LysR_substrate"/>
    <property type="match status" value="1"/>
</dbReference>
<dbReference type="FunFam" id="1.10.10.10:FF:000001">
    <property type="entry name" value="LysR family transcriptional regulator"/>
    <property type="match status" value="1"/>
</dbReference>
<dbReference type="GO" id="GO:0003677">
    <property type="term" value="F:DNA binding"/>
    <property type="evidence" value="ECO:0007669"/>
    <property type="project" value="UniProtKB-KW"/>
</dbReference>
<dbReference type="InterPro" id="IPR000847">
    <property type="entry name" value="LysR_HTH_N"/>
</dbReference>
<dbReference type="Pfam" id="PF00126">
    <property type="entry name" value="HTH_1"/>
    <property type="match status" value="1"/>
</dbReference>
<dbReference type="RefSeq" id="WP_066808791.1">
    <property type="nucleotide sequence ID" value="NZ_CP012661.1"/>
</dbReference>
<sequence>MPLRFTLRQLEYLVAVGEAGSIALAAERINVSSPSISAAIAQLEAEFGLPLFVRRHAQGLSLTPGGKRFMGQAQAVLAEAARMADLAGEITGTVGGPLSVGCLVTFAQIVLPQLRRSFVDRFPQVEFRQFEQDQAAIYDGLRRGALDVALSYDLQIPPDLEFVELVRLPPYAVMAETHPLAHLEAVSAAELAPHPMVLLDLPFSSDYFLSFFTALGLQPVIAERTRDIAVMRSLVGNGFGYSLANIRPISDRAPDGRRLRYVPLTGPARPMRLGLILAGGAAAALTVRAFVDHARQHVTPGSTPGLNLRLDGIRRDV</sequence>
<dbReference type="CDD" id="cd08412">
    <property type="entry name" value="PBP2_PAO1_like"/>
    <property type="match status" value="1"/>
</dbReference>
<keyword evidence="7" id="KW-1185">Reference proteome</keyword>
<gene>
    <name evidence="6" type="ORF">AKL17_0238</name>
</gene>
<dbReference type="AlphaFoldDB" id="A0A159Z0T5"/>
<dbReference type="PANTHER" id="PTHR30346">
    <property type="entry name" value="TRANSCRIPTIONAL DUAL REGULATOR HCAR-RELATED"/>
    <property type="match status" value="1"/>
</dbReference>
<name>A0A159Z0T5_9RHOB</name>
<reference evidence="6 7" key="1">
    <citation type="submission" date="2015-09" db="EMBL/GenBank/DDBJ databases">
        <title>Complete genome sequence of Defluviimonas alba cai42t isolated from an oilfield in Xinjiang.</title>
        <authorList>
            <person name="Geng S."/>
            <person name="Pan X."/>
            <person name="Wu X."/>
        </authorList>
    </citation>
    <scope>NUCLEOTIDE SEQUENCE [LARGE SCALE GENOMIC DNA]</scope>
    <source>
        <strain evidence="7">cai42</strain>
    </source>
</reference>
<evidence type="ECO:0000256" key="1">
    <source>
        <dbReference type="ARBA" id="ARBA00009437"/>
    </source>
</evidence>
<dbReference type="InterPro" id="IPR005119">
    <property type="entry name" value="LysR_subst-bd"/>
</dbReference>
<dbReference type="InterPro" id="IPR036390">
    <property type="entry name" value="WH_DNA-bd_sf"/>
</dbReference>
<evidence type="ECO:0000256" key="3">
    <source>
        <dbReference type="ARBA" id="ARBA00023125"/>
    </source>
</evidence>